<gene>
    <name evidence="3" type="ORF">NXF25_002616</name>
</gene>
<evidence type="ECO:0000259" key="2">
    <source>
        <dbReference type="PROSITE" id="PS50206"/>
    </source>
</evidence>
<proteinExistence type="predicted"/>
<dbReference type="Gene3D" id="3.40.250.10">
    <property type="entry name" value="Rhodanese-like domain"/>
    <property type="match status" value="1"/>
</dbReference>
<dbReference type="InterPro" id="IPR036873">
    <property type="entry name" value="Rhodanese-like_dom_sf"/>
</dbReference>
<dbReference type="PANTHER" id="PTHR44086">
    <property type="entry name" value="THIOSULFATE SULFURTRANSFERASE RDL2, MITOCHONDRIAL-RELATED"/>
    <property type="match status" value="1"/>
</dbReference>
<evidence type="ECO:0000313" key="4">
    <source>
        <dbReference type="Proteomes" id="UP001474421"/>
    </source>
</evidence>
<comment type="caution">
    <text evidence="3">The sequence shown here is derived from an EMBL/GenBank/DDBJ whole genome shotgun (WGS) entry which is preliminary data.</text>
</comment>
<dbReference type="SMART" id="SM00450">
    <property type="entry name" value="RHOD"/>
    <property type="match status" value="1"/>
</dbReference>
<dbReference type="AlphaFoldDB" id="A0AAW1CC13"/>
<protein>
    <submittedName>
        <fullName evidence="3">Thiosulfate sulfurtransferase/rhodanese-like domain-containing protein 3</fullName>
    </submittedName>
</protein>
<dbReference type="Pfam" id="PF00581">
    <property type="entry name" value="Rhodanese"/>
    <property type="match status" value="1"/>
</dbReference>
<dbReference type="PROSITE" id="PS50206">
    <property type="entry name" value="RHODANESE_3"/>
    <property type="match status" value="1"/>
</dbReference>
<reference evidence="3 4" key="1">
    <citation type="journal article" date="2024" name="Proc. Natl. Acad. Sci. U.S.A.">
        <title>The genetic regulatory architecture and epigenomic basis for age-related changes in rattlesnake venom.</title>
        <authorList>
            <person name="Hogan M.P."/>
            <person name="Holding M.L."/>
            <person name="Nystrom G.S."/>
            <person name="Colston T.J."/>
            <person name="Bartlett D.A."/>
            <person name="Mason A.J."/>
            <person name="Ellsworth S.A."/>
            <person name="Rautsaw R.M."/>
            <person name="Lawrence K.C."/>
            <person name="Strickland J.L."/>
            <person name="He B."/>
            <person name="Fraser P."/>
            <person name="Margres M.J."/>
            <person name="Gilbert D.M."/>
            <person name="Gibbs H.L."/>
            <person name="Parkinson C.L."/>
            <person name="Rokyta D.R."/>
        </authorList>
    </citation>
    <scope>NUCLEOTIDE SEQUENCE [LARGE SCALE GENOMIC DNA]</scope>
    <source>
        <strain evidence="3">DRR0105</strain>
    </source>
</reference>
<dbReference type="Proteomes" id="UP001474421">
    <property type="component" value="Unassembled WGS sequence"/>
</dbReference>
<dbReference type="PANTHER" id="PTHR44086:SF10">
    <property type="entry name" value="THIOSULFATE SULFURTRANSFERASE_RHODANESE-LIKE DOMAIN-CONTAINING PROTEIN 3"/>
    <property type="match status" value="1"/>
</dbReference>
<feature type="region of interest" description="Disordered" evidence="1">
    <location>
        <begin position="27"/>
        <end position="54"/>
    </location>
</feature>
<organism evidence="3 4">
    <name type="scientific">Crotalus adamanteus</name>
    <name type="common">Eastern diamondback rattlesnake</name>
    <dbReference type="NCBI Taxonomy" id="8729"/>
    <lineage>
        <taxon>Eukaryota</taxon>
        <taxon>Metazoa</taxon>
        <taxon>Chordata</taxon>
        <taxon>Craniata</taxon>
        <taxon>Vertebrata</taxon>
        <taxon>Euteleostomi</taxon>
        <taxon>Lepidosauria</taxon>
        <taxon>Squamata</taxon>
        <taxon>Bifurcata</taxon>
        <taxon>Unidentata</taxon>
        <taxon>Episquamata</taxon>
        <taxon>Toxicofera</taxon>
        <taxon>Serpentes</taxon>
        <taxon>Colubroidea</taxon>
        <taxon>Viperidae</taxon>
        <taxon>Crotalinae</taxon>
        <taxon>Crotalus</taxon>
    </lineage>
</organism>
<accession>A0AAW1CC13</accession>
<dbReference type="EMBL" id="JAOTOJ010000001">
    <property type="protein sequence ID" value="KAK9411441.1"/>
    <property type="molecule type" value="Genomic_DNA"/>
</dbReference>
<evidence type="ECO:0000256" key="1">
    <source>
        <dbReference type="SAM" id="MobiDB-lite"/>
    </source>
</evidence>
<dbReference type="InterPro" id="IPR001763">
    <property type="entry name" value="Rhodanese-like_dom"/>
</dbReference>
<dbReference type="SUPFAM" id="SSF52821">
    <property type="entry name" value="Rhodanese/Cell cycle control phosphatase"/>
    <property type="match status" value="1"/>
</dbReference>
<sequence length="288" mass="32258">MHFLPKDYDTDLSQEIVHIPSQAEARLASVSGARKDHRPSNNKPSQKGSLVSGATLSFRSPISAPRFEGGGVEDPGDVLLLLERGSRLKRQPKEEEQEADLLPAGYLPLPPGRPAARRLSGYGGRKISQLTWSHRERVLRRFESVAGIGPLCPSGYPKNRRQIVRHFCTTEDHSVVSYQQLRDLLESKAIWLIDVREKWEIAEHGKIPGSISIPLGQVMEALQMDSVYFKEKYNQDIPSKSDHVVFSCLAGVRSKQAVAVAKSLGFSRVQHYPGGFNEWLEYECSKKK</sequence>
<evidence type="ECO:0000313" key="3">
    <source>
        <dbReference type="EMBL" id="KAK9411441.1"/>
    </source>
</evidence>
<feature type="domain" description="Rhodanese" evidence="2">
    <location>
        <begin position="186"/>
        <end position="285"/>
    </location>
</feature>
<feature type="compositionally biased region" description="Polar residues" evidence="1">
    <location>
        <begin position="41"/>
        <end position="54"/>
    </location>
</feature>
<keyword evidence="4" id="KW-1185">Reference proteome</keyword>
<name>A0AAW1CC13_CROAD</name>